<keyword evidence="9" id="KW-1133">Transmembrane helix</keyword>
<feature type="domain" description="Signal transduction histidine kinase subgroup 3 dimerisation and phosphoacceptor" evidence="10">
    <location>
        <begin position="199"/>
        <end position="265"/>
    </location>
</feature>
<dbReference type="Gene3D" id="3.30.565.10">
    <property type="entry name" value="Histidine kinase-like ATPase, C-terminal domain"/>
    <property type="match status" value="1"/>
</dbReference>
<dbReference type="RefSeq" id="WP_252621235.1">
    <property type="nucleotide sequence ID" value="NZ_CP099490.1"/>
</dbReference>
<dbReference type="InterPro" id="IPR011712">
    <property type="entry name" value="Sig_transdc_His_kin_sub3_dim/P"/>
</dbReference>
<accession>A0ABY4YIE3</accession>
<evidence type="ECO:0000256" key="1">
    <source>
        <dbReference type="ARBA" id="ARBA00000085"/>
    </source>
</evidence>
<proteinExistence type="predicted"/>
<protein>
    <recommendedName>
        <fullName evidence="2">histidine kinase</fullName>
        <ecNumber evidence="2">2.7.13.3</ecNumber>
    </recommendedName>
</protein>
<dbReference type="SUPFAM" id="SSF55874">
    <property type="entry name" value="ATPase domain of HSP90 chaperone/DNA topoisomerase II/histidine kinase"/>
    <property type="match status" value="1"/>
</dbReference>
<organism evidence="11 12">
    <name type="scientific">Ornithinimicrobium cryptoxanthini</name>
    <dbReference type="NCBI Taxonomy" id="2934161"/>
    <lineage>
        <taxon>Bacteria</taxon>
        <taxon>Bacillati</taxon>
        <taxon>Actinomycetota</taxon>
        <taxon>Actinomycetes</taxon>
        <taxon>Micrococcales</taxon>
        <taxon>Ornithinimicrobiaceae</taxon>
        <taxon>Ornithinimicrobium</taxon>
    </lineage>
</organism>
<keyword evidence="7" id="KW-0067">ATP-binding</keyword>
<evidence type="ECO:0000256" key="7">
    <source>
        <dbReference type="ARBA" id="ARBA00022840"/>
    </source>
</evidence>
<keyword evidence="9" id="KW-0472">Membrane</keyword>
<dbReference type="CDD" id="cd16917">
    <property type="entry name" value="HATPase_UhpB-NarQ-NarX-like"/>
    <property type="match status" value="1"/>
</dbReference>
<comment type="catalytic activity">
    <reaction evidence="1">
        <text>ATP + protein L-histidine = ADP + protein N-phospho-L-histidine.</text>
        <dbReference type="EC" id="2.7.13.3"/>
    </reaction>
</comment>
<keyword evidence="6 11" id="KW-0418">Kinase</keyword>
<evidence type="ECO:0000256" key="9">
    <source>
        <dbReference type="SAM" id="Phobius"/>
    </source>
</evidence>
<name>A0ABY4YIE3_9MICO</name>
<dbReference type="Pfam" id="PF07730">
    <property type="entry name" value="HisKA_3"/>
    <property type="match status" value="1"/>
</dbReference>
<keyword evidence="3" id="KW-0597">Phosphoprotein</keyword>
<evidence type="ECO:0000313" key="11">
    <source>
        <dbReference type="EMBL" id="USQ76531.1"/>
    </source>
</evidence>
<keyword evidence="12" id="KW-1185">Reference proteome</keyword>
<dbReference type="EC" id="2.7.13.3" evidence="2"/>
<feature type="transmembrane region" description="Helical" evidence="9">
    <location>
        <begin position="57"/>
        <end position="76"/>
    </location>
</feature>
<feature type="transmembrane region" description="Helical" evidence="9">
    <location>
        <begin position="27"/>
        <end position="45"/>
    </location>
</feature>
<dbReference type="GO" id="GO:0016301">
    <property type="term" value="F:kinase activity"/>
    <property type="evidence" value="ECO:0007669"/>
    <property type="project" value="UniProtKB-KW"/>
</dbReference>
<keyword evidence="8" id="KW-0902">Two-component regulatory system</keyword>
<dbReference type="Gene3D" id="1.20.5.1930">
    <property type="match status" value="1"/>
</dbReference>
<dbReference type="PANTHER" id="PTHR24421">
    <property type="entry name" value="NITRATE/NITRITE SENSOR PROTEIN NARX-RELATED"/>
    <property type="match status" value="1"/>
</dbReference>
<evidence type="ECO:0000256" key="2">
    <source>
        <dbReference type="ARBA" id="ARBA00012438"/>
    </source>
</evidence>
<sequence>MLGVTVSAYGQGVRPGLPPTTRWGETWRLLLAALVGILLWLSAWFSIDVEGRTGPEWWLAVADPLLGLSALVLLRLRRRWPVPVAAVLIVLSAVATSAAGACIIAIISVATRRHWRELAVIAPLYLASSFVWDEMFTAPDQSWTTTVTNIIAQVLALVAAIAVGYSIGVRRDNIAALRERAETAEREQGLRVEQARSTERSRIAREMHDVLAHRISLIAMNAGILSYREDLPPEQVREIAGTVRENADQAVQELRAVLGVLRASDEPDQPRAPQPDLTSLEELLEEVRLGDTPVVTTVRIDLAAVPETISRHAYRIIQEGLTNARKHAPGMPVTVSLSGEPGQGLDLTVVNQPRAYGGAPHTQAARDSGSGMGLLGLAERAGLSGGQLTYGTDRSGRFVVRAWLPWSL</sequence>
<reference evidence="11" key="1">
    <citation type="submission" date="2022-06" db="EMBL/GenBank/DDBJ databases">
        <title>Ornithinimicrobium JY.X270.</title>
        <authorList>
            <person name="Huang Y."/>
        </authorList>
    </citation>
    <scope>NUCLEOTIDE SEQUENCE</scope>
    <source>
        <strain evidence="11">JY.X270</strain>
    </source>
</reference>
<feature type="transmembrane region" description="Helical" evidence="9">
    <location>
        <begin position="150"/>
        <end position="168"/>
    </location>
</feature>
<keyword evidence="4" id="KW-0808">Transferase</keyword>
<evidence type="ECO:0000256" key="4">
    <source>
        <dbReference type="ARBA" id="ARBA00022679"/>
    </source>
</evidence>
<feature type="transmembrane region" description="Helical" evidence="9">
    <location>
        <begin position="82"/>
        <end position="106"/>
    </location>
</feature>
<evidence type="ECO:0000313" key="12">
    <source>
        <dbReference type="Proteomes" id="UP001056535"/>
    </source>
</evidence>
<evidence type="ECO:0000256" key="6">
    <source>
        <dbReference type="ARBA" id="ARBA00022777"/>
    </source>
</evidence>
<evidence type="ECO:0000256" key="5">
    <source>
        <dbReference type="ARBA" id="ARBA00022741"/>
    </source>
</evidence>
<dbReference type="InterPro" id="IPR036890">
    <property type="entry name" value="HATPase_C_sf"/>
</dbReference>
<evidence type="ECO:0000256" key="8">
    <source>
        <dbReference type="ARBA" id="ARBA00023012"/>
    </source>
</evidence>
<dbReference type="PANTHER" id="PTHR24421:SF10">
    <property type="entry name" value="NITRATE_NITRITE SENSOR PROTEIN NARQ"/>
    <property type="match status" value="1"/>
</dbReference>
<dbReference type="InterPro" id="IPR050482">
    <property type="entry name" value="Sensor_HK_TwoCompSys"/>
</dbReference>
<dbReference type="EMBL" id="CP099490">
    <property type="protein sequence ID" value="USQ76531.1"/>
    <property type="molecule type" value="Genomic_DNA"/>
</dbReference>
<dbReference type="Proteomes" id="UP001056535">
    <property type="component" value="Chromosome"/>
</dbReference>
<evidence type="ECO:0000256" key="3">
    <source>
        <dbReference type="ARBA" id="ARBA00022553"/>
    </source>
</evidence>
<keyword evidence="9" id="KW-0812">Transmembrane</keyword>
<gene>
    <name evidence="11" type="ORF">NF557_00930</name>
</gene>
<keyword evidence="5" id="KW-0547">Nucleotide-binding</keyword>
<evidence type="ECO:0000259" key="10">
    <source>
        <dbReference type="Pfam" id="PF07730"/>
    </source>
</evidence>